<gene>
    <name evidence="1" type="ORF">CHU92_12085</name>
</gene>
<accession>A0A255YY18</accession>
<organism evidence="1 2">
    <name type="scientific">Flavobacterium cyanobacteriorum</name>
    <dbReference type="NCBI Taxonomy" id="2022802"/>
    <lineage>
        <taxon>Bacteria</taxon>
        <taxon>Pseudomonadati</taxon>
        <taxon>Bacteroidota</taxon>
        <taxon>Flavobacteriia</taxon>
        <taxon>Flavobacteriales</taxon>
        <taxon>Flavobacteriaceae</taxon>
        <taxon>Flavobacterium</taxon>
    </lineage>
</organism>
<dbReference type="EMBL" id="NOXV01000295">
    <property type="protein sequence ID" value="OYQ34069.1"/>
    <property type="molecule type" value="Genomic_DNA"/>
</dbReference>
<evidence type="ECO:0000313" key="1">
    <source>
        <dbReference type="EMBL" id="OYQ34069.1"/>
    </source>
</evidence>
<evidence type="ECO:0000313" key="2">
    <source>
        <dbReference type="Proteomes" id="UP000216605"/>
    </source>
</evidence>
<comment type="caution">
    <text evidence="1">The sequence shown here is derived from an EMBL/GenBank/DDBJ whole genome shotgun (WGS) entry which is preliminary data.</text>
</comment>
<dbReference type="AlphaFoldDB" id="A0A255YY18"/>
<protein>
    <submittedName>
        <fullName evidence="1">Uncharacterized protein</fullName>
    </submittedName>
</protein>
<keyword evidence="2" id="KW-1185">Reference proteome</keyword>
<dbReference type="RefSeq" id="WP_094415926.1">
    <property type="nucleotide sequence ID" value="NZ_NOXV01000295.1"/>
</dbReference>
<sequence length="98" mass="11750">MTPSEKQLWERIQRFPIDEENAALTFSARLARENGWSRKYTQEVITEYKRFIFLCCVSPTPVTPSDPVDQAWHLHLTYTRSYWIDFCKNTLSTRQKLY</sequence>
<reference evidence="1 2" key="1">
    <citation type="submission" date="2017-07" db="EMBL/GenBank/DDBJ databases">
        <title>Flavobacterium cyanobacteriorum sp. nov., isolated from cyanobacterial aggregates in a eutrophic lake.</title>
        <authorList>
            <person name="Cai H."/>
        </authorList>
    </citation>
    <scope>NUCLEOTIDE SEQUENCE [LARGE SCALE GENOMIC DNA]</scope>
    <source>
        <strain evidence="1 2">TH021</strain>
    </source>
</reference>
<dbReference type="OrthoDB" id="196672at2"/>
<name>A0A255YY18_9FLAO</name>
<proteinExistence type="predicted"/>
<dbReference type="Proteomes" id="UP000216605">
    <property type="component" value="Unassembled WGS sequence"/>
</dbReference>